<dbReference type="EMBL" id="JALLPB020000822">
    <property type="protein sequence ID" value="KAL3806366.1"/>
    <property type="molecule type" value="Genomic_DNA"/>
</dbReference>
<feature type="compositionally biased region" description="Acidic residues" evidence="1">
    <location>
        <begin position="98"/>
        <end position="109"/>
    </location>
</feature>
<keyword evidence="5" id="KW-1185">Reference proteome</keyword>
<keyword evidence="2" id="KW-0472">Membrane</keyword>
<protein>
    <submittedName>
        <fullName evidence="4">Uncharacterized protein</fullName>
    </submittedName>
</protein>
<dbReference type="AlphaFoldDB" id="A0ABD3R8L3"/>
<gene>
    <name evidence="4" type="ORF">ACHAXA_000209</name>
</gene>
<evidence type="ECO:0000256" key="3">
    <source>
        <dbReference type="SAM" id="SignalP"/>
    </source>
</evidence>
<organism evidence="4 5">
    <name type="scientific">Cyclostephanos tholiformis</name>
    <dbReference type="NCBI Taxonomy" id="382380"/>
    <lineage>
        <taxon>Eukaryota</taxon>
        <taxon>Sar</taxon>
        <taxon>Stramenopiles</taxon>
        <taxon>Ochrophyta</taxon>
        <taxon>Bacillariophyta</taxon>
        <taxon>Coscinodiscophyceae</taxon>
        <taxon>Thalassiosirophycidae</taxon>
        <taxon>Stephanodiscales</taxon>
        <taxon>Stephanodiscaceae</taxon>
        <taxon>Cyclostephanos</taxon>
    </lineage>
</organism>
<keyword evidence="3" id="KW-0732">Signal</keyword>
<evidence type="ECO:0000256" key="1">
    <source>
        <dbReference type="SAM" id="MobiDB-lite"/>
    </source>
</evidence>
<evidence type="ECO:0000313" key="4">
    <source>
        <dbReference type="EMBL" id="KAL3806366.1"/>
    </source>
</evidence>
<keyword evidence="2" id="KW-0812">Transmembrane</keyword>
<dbReference type="Proteomes" id="UP001530377">
    <property type="component" value="Unassembled WGS sequence"/>
</dbReference>
<keyword evidence="2" id="KW-1133">Transmembrane helix</keyword>
<feature type="signal peptide" evidence="3">
    <location>
        <begin position="1"/>
        <end position="20"/>
    </location>
</feature>
<evidence type="ECO:0000256" key="2">
    <source>
        <dbReference type="SAM" id="Phobius"/>
    </source>
</evidence>
<comment type="caution">
    <text evidence="4">The sequence shown here is derived from an EMBL/GenBank/DDBJ whole genome shotgun (WGS) entry which is preliminary data.</text>
</comment>
<feature type="transmembrane region" description="Helical" evidence="2">
    <location>
        <begin position="425"/>
        <end position="444"/>
    </location>
</feature>
<accession>A0ABD3R8L3</accession>
<feature type="region of interest" description="Disordered" evidence="1">
    <location>
        <begin position="96"/>
        <end position="116"/>
    </location>
</feature>
<feature type="chain" id="PRO_5044859329" evidence="3">
    <location>
        <begin position="21"/>
        <end position="501"/>
    </location>
</feature>
<proteinExistence type="predicted"/>
<evidence type="ECO:0000313" key="5">
    <source>
        <dbReference type="Proteomes" id="UP001530377"/>
    </source>
</evidence>
<sequence>MLAYSVSALLLVGSIATAEGGHGRSAALQKKIISKATLVGKRQLTYEFEPSQYALSYHRCAAIQQYDDDVAANEDTSTVFATKNFAIFRFCPASTCDAQDDDDSSEEEVVSGARGSGCQSNYGEYMIELEDYLSIMAEYQDGLVDDFCTYCENYMYKVYQNYVSKCMNNGNCRRDLKYDDFKNNKTGEMQRELGMNFGACTNYATTCNGALDVDFKDYFECKQANGAWVGPHCSEDGYSVTLGVFSDEGCNVFLGGNVANYIDIDEDYLDETGIMAQDALTDWYNSRHGELSFLFEGEDENVCIPCKEEAYDSLYAELTAYANGDSTYIADTGDGEMGTLCTTLYESSAHCHKNFANFDRDNISERAWRQMQLSCSYIDSVILGNYDEMGYVNLQKNWIYNSENAPQWLRTTEPLANSVARVSPLQYVLLICSILAFVGLAAWSKSLHSSLVKREEPWSPRRSWGQQWSIFRGVDHPTINNIDSGIGVTRVRSDGTSYYMS</sequence>
<reference evidence="4 5" key="1">
    <citation type="submission" date="2024-10" db="EMBL/GenBank/DDBJ databases">
        <title>Updated reference genomes for cyclostephanoid diatoms.</title>
        <authorList>
            <person name="Roberts W.R."/>
            <person name="Alverson A.J."/>
        </authorList>
    </citation>
    <scope>NUCLEOTIDE SEQUENCE [LARGE SCALE GENOMIC DNA]</scope>
    <source>
        <strain evidence="4 5">AJA228-03</strain>
    </source>
</reference>
<name>A0ABD3R8L3_9STRA</name>